<sequence>MDNREEIQQQMLELIYGLLSDDESAELVERISSDGELARAYAELKEKTELLAEVTKAEAPQPDYAAWKKEADRKHPASPRTAGSSWTVRTWQVVSALAACLLIGALAYPPLAIDTEQQTTAFAETSDQLANDFLSLSITGPSLMAAEVRNEFFVSVENAANQPVDAQVEYWFKSPNNETVYYGQTESKDGQVVCQIPADEVSSAARLEVVAQRGDVQSTLGLDVQAAPPKPVAVLQTDRDVAEPGQTVNFRAVVLDPQNQQTRSANVDFVWSMQDFRGINRIASAERSTLKGVALGQLQVPPQESADQLELAVESPELQNRIEQRNLPLAGKLAASETNAAGRTEAMTAPATPALSQLSAKPEGGSLVAGVQNRLLYLSQNNANAPATPMRAQLRSANIEDAMGNGIPATEQLVQEIDFGTFDVVPEASQQYTLEVANDGEPPLEQQSFEAKQLPATFQINNGVAPSNEPLDIDVRVAIPNTTMALVAGDAYSTIGYHLWDAGVNAPITQPVQLDLPTEATGAQLVRLFSVPSAEEQANSQKPQLLAERVIYRIPVQRFNIDLQGLPAQASPGQQISLQMAVKDEYANAAQATLGIQMQRVPDVLPGPQEPLGLEGEFLLNQRVSLPQSLVRLPDDVRLLEKDRVYFDQVLALSDWRKQAAPQDDMLLMARLPEPGSVELAEGDSTSANQLAAEELPVMRRSNKQSVRSKYEQAIAAVQQQWQDRMEDVRQTSRTMLIVGGAILGVGLLGLALAQGRRKVAIWGPGLAVALGSILWGIFSANLTLEQFSGPATGDGRMVAVSEEAELAQKAIDDAPTAERSVLSNAAPAEDLAGSADLYSEAETLAQQSNNLPAKPQVKLRTNNSTLEEKASTAFNRTDRSRFFRGLETSGQDGLASSGIADGGYGGALKAAGMAESNVPTPLRSRAATPPLDVLDLERSAAEASPAPFAPRAAGEENASPQSLLWQPRLSTNSDGQVALSVTLPTQPGRYRLVIDAHGSGRLGTIVRYVEIAPPQAAEPVE</sequence>
<dbReference type="AlphaFoldDB" id="A0A2S8GK50"/>
<feature type="transmembrane region" description="Helical" evidence="2">
    <location>
        <begin position="735"/>
        <end position="753"/>
    </location>
</feature>
<dbReference type="Proteomes" id="UP000237819">
    <property type="component" value="Unassembled WGS sequence"/>
</dbReference>
<dbReference type="RefSeq" id="WP_105336602.1">
    <property type="nucleotide sequence ID" value="NZ_PUHZ01000017.1"/>
</dbReference>
<accession>A0A2S8GK50</accession>
<comment type="caution">
    <text evidence="3">The sequence shown here is derived from an EMBL/GenBank/DDBJ whole genome shotgun (WGS) entry which is preliminary data.</text>
</comment>
<reference evidence="3 4" key="1">
    <citation type="submission" date="2018-02" db="EMBL/GenBank/DDBJ databases">
        <title>Comparative genomes isolates from brazilian mangrove.</title>
        <authorList>
            <person name="Araujo J.E."/>
            <person name="Taketani R.G."/>
            <person name="Silva M.C.P."/>
            <person name="Loureco M.V."/>
            <person name="Andreote F.D."/>
        </authorList>
    </citation>
    <scope>NUCLEOTIDE SEQUENCE [LARGE SCALE GENOMIC DNA]</scope>
    <source>
        <strain evidence="3 4">Nap-Phe MGV</strain>
    </source>
</reference>
<evidence type="ECO:0000313" key="3">
    <source>
        <dbReference type="EMBL" id="PQO44760.1"/>
    </source>
</evidence>
<protein>
    <submittedName>
        <fullName evidence="3">Uncharacterized protein</fullName>
    </submittedName>
</protein>
<feature type="compositionally biased region" description="Low complexity" evidence="1">
    <location>
        <begin position="942"/>
        <end position="953"/>
    </location>
</feature>
<keyword evidence="2" id="KW-1133">Transmembrane helix</keyword>
<name>A0A2S8GK50_9BACT</name>
<dbReference type="OrthoDB" id="97821at2"/>
<dbReference type="EMBL" id="PUHZ01000017">
    <property type="protein sequence ID" value="PQO44760.1"/>
    <property type="molecule type" value="Genomic_DNA"/>
</dbReference>
<dbReference type="Gene3D" id="2.60.40.1930">
    <property type="match status" value="1"/>
</dbReference>
<feature type="region of interest" description="Disordered" evidence="1">
    <location>
        <begin position="942"/>
        <end position="961"/>
    </location>
</feature>
<organism evidence="3 4">
    <name type="scientific">Blastopirellula marina</name>
    <dbReference type="NCBI Taxonomy" id="124"/>
    <lineage>
        <taxon>Bacteria</taxon>
        <taxon>Pseudomonadati</taxon>
        <taxon>Planctomycetota</taxon>
        <taxon>Planctomycetia</taxon>
        <taxon>Pirellulales</taxon>
        <taxon>Pirellulaceae</taxon>
        <taxon>Blastopirellula</taxon>
    </lineage>
</organism>
<evidence type="ECO:0000256" key="2">
    <source>
        <dbReference type="SAM" id="Phobius"/>
    </source>
</evidence>
<evidence type="ECO:0000256" key="1">
    <source>
        <dbReference type="SAM" id="MobiDB-lite"/>
    </source>
</evidence>
<feature type="transmembrane region" description="Helical" evidence="2">
    <location>
        <begin position="760"/>
        <end position="779"/>
    </location>
</feature>
<keyword evidence="2" id="KW-0812">Transmembrane</keyword>
<evidence type="ECO:0000313" key="4">
    <source>
        <dbReference type="Proteomes" id="UP000237819"/>
    </source>
</evidence>
<proteinExistence type="predicted"/>
<keyword evidence="2" id="KW-0472">Membrane</keyword>
<gene>
    <name evidence="3" type="ORF">C5Y93_16805</name>
</gene>